<dbReference type="RefSeq" id="WP_253873039.1">
    <property type="nucleotide sequence ID" value="NZ_BAABHM010000013.1"/>
</dbReference>
<comment type="caution">
    <text evidence="1">The sequence shown here is derived from an EMBL/GenBank/DDBJ whole genome shotgun (WGS) entry which is preliminary data.</text>
</comment>
<accession>A0ABP8XIB1</accession>
<proteinExistence type="predicted"/>
<gene>
    <name evidence="1" type="ORF">GCM10023198_32150</name>
</gene>
<sequence length="100" mass="10656">MPWIRINSDVATAAEIDLDVLTIPQVDLRAAVPCSRARRGCPDPARWATCPPCGHPVLGCDACRAFTDAAMAAELALGYTTTSCNTCSAPAVMPIPWREL</sequence>
<organism evidence="1 2">
    <name type="scientific">Promicromonospora umidemergens</name>
    <dbReference type="NCBI Taxonomy" id="629679"/>
    <lineage>
        <taxon>Bacteria</taxon>
        <taxon>Bacillati</taxon>
        <taxon>Actinomycetota</taxon>
        <taxon>Actinomycetes</taxon>
        <taxon>Micrococcales</taxon>
        <taxon>Promicromonosporaceae</taxon>
        <taxon>Promicromonospora</taxon>
    </lineage>
</organism>
<reference evidence="2" key="1">
    <citation type="journal article" date="2019" name="Int. J. Syst. Evol. Microbiol.">
        <title>The Global Catalogue of Microorganisms (GCM) 10K type strain sequencing project: providing services to taxonomists for standard genome sequencing and annotation.</title>
        <authorList>
            <consortium name="The Broad Institute Genomics Platform"/>
            <consortium name="The Broad Institute Genome Sequencing Center for Infectious Disease"/>
            <person name="Wu L."/>
            <person name="Ma J."/>
        </authorList>
    </citation>
    <scope>NUCLEOTIDE SEQUENCE [LARGE SCALE GENOMIC DNA]</scope>
    <source>
        <strain evidence="2">JCM 17975</strain>
    </source>
</reference>
<name>A0ABP8XIB1_9MICO</name>
<evidence type="ECO:0000313" key="2">
    <source>
        <dbReference type="Proteomes" id="UP001500843"/>
    </source>
</evidence>
<evidence type="ECO:0000313" key="1">
    <source>
        <dbReference type="EMBL" id="GAA4707299.1"/>
    </source>
</evidence>
<dbReference type="EMBL" id="BAABHM010000013">
    <property type="protein sequence ID" value="GAA4707299.1"/>
    <property type="molecule type" value="Genomic_DNA"/>
</dbReference>
<keyword evidence="2" id="KW-1185">Reference proteome</keyword>
<dbReference type="Proteomes" id="UP001500843">
    <property type="component" value="Unassembled WGS sequence"/>
</dbReference>
<protein>
    <submittedName>
        <fullName evidence="1">Uncharacterized protein</fullName>
    </submittedName>
</protein>